<dbReference type="Gene3D" id="1.10.10.10">
    <property type="entry name" value="Winged helix-like DNA-binding domain superfamily/Winged helix DNA-binding domain"/>
    <property type="match status" value="1"/>
</dbReference>
<evidence type="ECO:0000256" key="4">
    <source>
        <dbReference type="ARBA" id="ARBA00023163"/>
    </source>
</evidence>
<dbReference type="Proteomes" id="UP000244905">
    <property type="component" value="Unassembled WGS sequence"/>
</dbReference>
<organism evidence="5 6">
    <name type="scientific">Duncaniella muris</name>
    <dbReference type="NCBI Taxonomy" id="2094150"/>
    <lineage>
        <taxon>Bacteria</taxon>
        <taxon>Pseudomonadati</taxon>
        <taxon>Bacteroidota</taxon>
        <taxon>Bacteroidia</taxon>
        <taxon>Bacteroidales</taxon>
        <taxon>Muribaculaceae</taxon>
        <taxon>Duncaniella</taxon>
    </lineage>
</organism>
<evidence type="ECO:0000313" key="6">
    <source>
        <dbReference type="Proteomes" id="UP000244905"/>
    </source>
</evidence>
<protein>
    <submittedName>
        <fullName evidence="5">BlaI/MecI/CopY family transcriptional regulator</fullName>
    </submittedName>
</protein>
<dbReference type="PIRSF" id="PIRSF019455">
    <property type="entry name" value="CopR_AtkY"/>
    <property type="match status" value="1"/>
</dbReference>
<dbReference type="GeneID" id="82525079"/>
<comment type="similarity">
    <text evidence="1">Belongs to the BlaI transcriptional regulatory family.</text>
</comment>
<dbReference type="SUPFAM" id="SSF46785">
    <property type="entry name" value="Winged helix' DNA-binding domain"/>
    <property type="match status" value="1"/>
</dbReference>
<dbReference type="EMBL" id="PUEC01000003">
    <property type="protein sequence ID" value="PWB03899.1"/>
    <property type="molecule type" value="Genomic_DNA"/>
</dbReference>
<evidence type="ECO:0000256" key="1">
    <source>
        <dbReference type="ARBA" id="ARBA00011046"/>
    </source>
</evidence>
<evidence type="ECO:0000313" key="5">
    <source>
        <dbReference type="EMBL" id="PWB03899.1"/>
    </source>
</evidence>
<dbReference type="Gene3D" id="1.10.4040.10">
    <property type="entry name" value="Penicillinase repressor domain"/>
    <property type="match status" value="1"/>
</dbReference>
<name>A0A2V1ISA0_9BACT</name>
<accession>A0A2V1ISA0</accession>
<keyword evidence="4" id="KW-0804">Transcription</keyword>
<evidence type="ECO:0000256" key="3">
    <source>
        <dbReference type="ARBA" id="ARBA00023125"/>
    </source>
</evidence>
<sequence>MKAGRKPQILTEKELVIMRMLWEHGPMFVREMLEIYPEPKPHFNTVSTIVRILEDKGHVGHEVVAASHRYYAVARQEDFRKKSLARLVSDYFNNSYKNAVSALVEEEKISLDELREIIDLVERKNSDSDK</sequence>
<keyword evidence="3" id="KW-0238">DNA-binding</keyword>
<keyword evidence="6" id="KW-1185">Reference proteome</keyword>
<reference evidence="6" key="1">
    <citation type="submission" date="2018-02" db="EMBL/GenBank/DDBJ databases">
        <authorList>
            <person name="Clavel T."/>
            <person name="Strowig T."/>
        </authorList>
    </citation>
    <scope>NUCLEOTIDE SEQUENCE [LARGE SCALE GENOMIC DNA]</scope>
    <source>
        <strain evidence="6">DSM 103720</strain>
    </source>
</reference>
<dbReference type="InterPro" id="IPR036390">
    <property type="entry name" value="WH_DNA-bd_sf"/>
</dbReference>
<evidence type="ECO:0000256" key="2">
    <source>
        <dbReference type="ARBA" id="ARBA00023015"/>
    </source>
</evidence>
<dbReference type="RefSeq" id="WP_107031243.1">
    <property type="nucleotide sequence ID" value="NZ_CAOLYA010000036.1"/>
</dbReference>
<comment type="caution">
    <text evidence="5">The sequence shown here is derived from an EMBL/GenBank/DDBJ whole genome shotgun (WGS) entry which is preliminary data.</text>
</comment>
<dbReference type="GO" id="GO:0045892">
    <property type="term" value="P:negative regulation of DNA-templated transcription"/>
    <property type="evidence" value="ECO:0007669"/>
    <property type="project" value="InterPro"/>
</dbReference>
<dbReference type="GO" id="GO:0003677">
    <property type="term" value="F:DNA binding"/>
    <property type="evidence" value="ECO:0007669"/>
    <property type="project" value="UniProtKB-KW"/>
</dbReference>
<dbReference type="InterPro" id="IPR005650">
    <property type="entry name" value="BlaI_family"/>
</dbReference>
<dbReference type="AlphaFoldDB" id="A0A2V1ISA0"/>
<gene>
    <name evidence="5" type="ORF">C5O23_01780</name>
</gene>
<keyword evidence="2" id="KW-0805">Transcription regulation</keyword>
<dbReference type="InterPro" id="IPR036388">
    <property type="entry name" value="WH-like_DNA-bd_sf"/>
</dbReference>
<dbReference type="Pfam" id="PF03965">
    <property type="entry name" value="Penicillinase_R"/>
    <property type="match status" value="1"/>
</dbReference>
<proteinExistence type="inferred from homology"/>